<proteinExistence type="predicted"/>
<dbReference type="RefSeq" id="WP_143607016.1">
    <property type="nucleotide sequence ID" value="NZ_JAPEMK010000001.1"/>
</dbReference>
<organism evidence="1 2">
    <name type="scientific">Streptomyces mirabilis</name>
    <dbReference type="NCBI Taxonomy" id="68239"/>
    <lineage>
        <taxon>Bacteria</taxon>
        <taxon>Bacillati</taxon>
        <taxon>Actinomycetota</taxon>
        <taxon>Actinomycetes</taxon>
        <taxon>Kitasatosporales</taxon>
        <taxon>Streptomycetaceae</taxon>
        <taxon>Streptomyces</taxon>
    </lineage>
</organism>
<evidence type="ECO:0000313" key="2">
    <source>
        <dbReference type="Proteomes" id="UP001257627"/>
    </source>
</evidence>
<comment type="caution">
    <text evidence="1">The sequence shown here is derived from an EMBL/GenBank/DDBJ whole genome shotgun (WGS) entry which is preliminary data.</text>
</comment>
<gene>
    <name evidence="1" type="ORF">PU648_48620</name>
</gene>
<keyword evidence="2" id="KW-1185">Reference proteome</keyword>
<dbReference type="EMBL" id="JARAKF010000001">
    <property type="protein sequence ID" value="MDU9000053.1"/>
    <property type="molecule type" value="Genomic_DNA"/>
</dbReference>
<dbReference type="Proteomes" id="UP001257627">
    <property type="component" value="Unassembled WGS sequence"/>
</dbReference>
<evidence type="ECO:0000313" key="1">
    <source>
        <dbReference type="EMBL" id="MDU9000053.1"/>
    </source>
</evidence>
<accession>A0ABU3V1J8</accession>
<name>A0ABU3V1J8_9ACTN</name>
<sequence>MAAPLAGAVREAARLIAGFSTSAATSGRPCASAPVPVEPRDPKTVAKVRMWDESTSWLIAHLDGFPHVTERREWIAKITPT</sequence>
<reference evidence="1 2" key="1">
    <citation type="submission" date="2023-02" db="EMBL/GenBank/DDBJ databases">
        <authorList>
            <person name="Maleckis M."/>
        </authorList>
    </citation>
    <scope>NUCLEOTIDE SEQUENCE [LARGE SCALE GENOMIC DNA]</scope>
    <source>
        <strain evidence="1 2">P8-A2</strain>
    </source>
</reference>
<protein>
    <submittedName>
        <fullName evidence="1">Uncharacterized protein</fullName>
    </submittedName>
</protein>